<dbReference type="EMBL" id="RYZH01000082">
    <property type="protein sequence ID" value="RUL81860.1"/>
    <property type="molecule type" value="Genomic_DNA"/>
</dbReference>
<evidence type="ECO:0000256" key="2">
    <source>
        <dbReference type="ARBA" id="ARBA00007639"/>
    </source>
</evidence>
<keyword evidence="3" id="KW-0732">Signal</keyword>
<reference evidence="6 7" key="1">
    <citation type="submission" date="2018-12" db="EMBL/GenBank/DDBJ databases">
        <authorList>
            <person name="Toschakov S.V."/>
        </authorList>
    </citation>
    <scope>NUCLEOTIDE SEQUENCE [LARGE SCALE GENOMIC DNA]</scope>
    <source>
        <strain evidence="6 7">GM2012</strain>
    </source>
</reference>
<proteinExistence type="inferred from homology"/>
<gene>
    <name evidence="6" type="ORF">TsocGM_24420</name>
</gene>
<dbReference type="Pfam" id="PF13407">
    <property type="entry name" value="Peripla_BP_4"/>
    <property type="match status" value="2"/>
</dbReference>
<protein>
    <submittedName>
        <fullName evidence="6">Sugar ABC transporter substrate-binding protein</fullName>
    </submittedName>
</protein>
<reference evidence="6 7" key="2">
    <citation type="submission" date="2019-01" db="EMBL/GenBank/DDBJ databases">
        <title>Tautonia sociabilis, a novel thermotolerant planctomycete of Isosphaeraceae family, isolated from a 4000 m deep subterranean habitat.</title>
        <authorList>
            <person name="Kovaleva O.L."/>
            <person name="Elcheninov A.G."/>
            <person name="Van Heerden E."/>
            <person name="Toshchakov S.V."/>
            <person name="Novikov A."/>
            <person name="Bonch-Osmolovskaya E.A."/>
            <person name="Kublanov I.V."/>
        </authorList>
    </citation>
    <scope>NUCLEOTIDE SEQUENCE [LARGE SCALE GENOMIC DNA]</scope>
    <source>
        <strain evidence="6 7">GM2012</strain>
    </source>
</reference>
<feature type="domain" description="Periplasmic binding protein" evidence="5">
    <location>
        <begin position="24"/>
        <end position="74"/>
    </location>
</feature>
<feature type="region of interest" description="Disordered" evidence="4">
    <location>
        <begin position="1"/>
        <end position="21"/>
    </location>
</feature>
<dbReference type="PANTHER" id="PTHR46847:SF1">
    <property type="entry name" value="D-ALLOSE-BINDING PERIPLASMIC PROTEIN-RELATED"/>
    <property type="match status" value="1"/>
</dbReference>
<dbReference type="InterPro" id="IPR028082">
    <property type="entry name" value="Peripla_BP_I"/>
</dbReference>
<evidence type="ECO:0000259" key="5">
    <source>
        <dbReference type="Pfam" id="PF13407"/>
    </source>
</evidence>
<dbReference type="GO" id="GO:0030246">
    <property type="term" value="F:carbohydrate binding"/>
    <property type="evidence" value="ECO:0007669"/>
    <property type="project" value="UniProtKB-ARBA"/>
</dbReference>
<name>A0A432MCL0_9BACT</name>
<feature type="domain" description="Periplasmic binding protein" evidence="5">
    <location>
        <begin position="125"/>
        <end position="333"/>
    </location>
</feature>
<evidence type="ECO:0000313" key="7">
    <source>
        <dbReference type="Proteomes" id="UP000280296"/>
    </source>
</evidence>
<feature type="compositionally biased region" description="Gly residues" evidence="4">
    <location>
        <begin position="1"/>
        <end position="15"/>
    </location>
</feature>
<comment type="subcellular location">
    <subcellularLocation>
        <location evidence="1">Cell envelope</location>
    </subcellularLocation>
</comment>
<dbReference type="GO" id="GO:0030313">
    <property type="term" value="C:cell envelope"/>
    <property type="evidence" value="ECO:0007669"/>
    <property type="project" value="UniProtKB-SubCell"/>
</dbReference>
<comment type="caution">
    <text evidence="6">The sequence shown here is derived from an EMBL/GenBank/DDBJ whole genome shotgun (WGS) entry which is preliminary data.</text>
</comment>
<keyword evidence="7" id="KW-1185">Reference proteome</keyword>
<sequence>MVGCGGPVEQGGPTGADGSKPEAGAGGVIFVGFDGSPPLVEALREGKIQGLVLQNPRRMGYLGVKTLIDHLEGRAVEPEVATGETLATPENMDDPEVAELLNPPKIDHGSDASLAGQKQKRWRVMVIPKGTTHEFWQTIHFGAKTAADEMDAEILWKGPQKEDDRQQQIELVQNAIALGVDGIVLAPLDARALVGPVEQAVARGIPVVIIDSALNSDTPVSYVATDNYNGGVLAARRMGALMGGKGRAILLRYAVGSASTEQREQGFLDTMASEFPEVEFVSKDQYAGATAATALEKSQQLVTRYRGQADAIFAPNESSTFGMLRALEGAGMLKSGAP</sequence>
<evidence type="ECO:0000256" key="4">
    <source>
        <dbReference type="SAM" id="MobiDB-lite"/>
    </source>
</evidence>
<dbReference type="Gene3D" id="3.40.50.2300">
    <property type="match status" value="3"/>
</dbReference>
<accession>A0A432MCL0</accession>
<evidence type="ECO:0000313" key="6">
    <source>
        <dbReference type="EMBL" id="RUL81860.1"/>
    </source>
</evidence>
<dbReference type="PANTHER" id="PTHR46847">
    <property type="entry name" value="D-ALLOSE-BINDING PERIPLASMIC PROTEIN-RELATED"/>
    <property type="match status" value="1"/>
</dbReference>
<dbReference type="AlphaFoldDB" id="A0A432MCL0"/>
<dbReference type="OrthoDB" id="250606at2"/>
<comment type="similarity">
    <text evidence="2">Belongs to the bacterial solute-binding protein 2 family.</text>
</comment>
<evidence type="ECO:0000256" key="3">
    <source>
        <dbReference type="ARBA" id="ARBA00022729"/>
    </source>
</evidence>
<dbReference type="InterPro" id="IPR025997">
    <property type="entry name" value="SBP_2_dom"/>
</dbReference>
<organism evidence="6 7">
    <name type="scientific">Tautonia sociabilis</name>
    <dbReference type="NCBI Taxonomy" id="2080755"/>
    <lineage>
        <taxon>Bacteria</taxon>
        <taxon>Pseudomonadati</taxon>
        <taxon>Planctomycetota</taxon>
        <taxon>Planctomycetia</taxon>
        <taxon>Isosphaerales</taxon>
        <taxon>Isosphaeraceae</taxon>
        <taxon>Tautonia</taxon>
    </lineage>
</organism>
<dbReference type="SUPFAM" id="SSF53822">
    <property type="entry name" value="Periplasmic binding protein-like I"/>
    <property type="match status" value="2"/>
</dbReference>
<evidence type="ECO:0000256" key="1">
    <source>
        <dbReference type="ARBA" id="ARBA00004196"/>
    </source>
</evidence>
<dbReference type="Proteomes" id="UP000280296">
    <property type="component" value="Unassembled WGS sequence"/>
</dbReference>